<dbReference type="GeneID" id="36320342"/>
<organism evidence="1 2">
    <name type="scientific">Vairimorpha ceranae</name>
    <dbReference type="NCBI Taxonomy" id="40302"/>
    <lineage>
        <taxon>Eukaryota</taxon>
        <taxon>Fungi</taxon>
        <taxon>Fungi incertae sedis</taxon>
        <taxon>Microsporidia</taxon>
        <taxon>Nosematidae</taxon>
        <taxon>Vairimorpha</taxon>
    </lineage>
</organism>
<proteinExistence type="predicted"/>
<dbReference type="AlphaFoldDB" id="A0A0F9WPS5"/>
<gene>
    <name evidence="1" type="ORF">AAJ76_3800026734</name>
</gene>
<protein>
    <submittedName>
        <fullName evidence="1">Cyclin</fullName>
    </submittedName>
</protein>
<sequence>MYYKTKPQDENEYQKIQIDNKIFYTLKSKENSPVKKKKRYSDLLKDPLYIQQDLYRKLNMIKHFRNKNGDLFSLIDKWKSLIDECIILMKRDYEVSVQELFNLFRLEDYGFNIENYE</sequence>
<keyword evidence="2" id="KW-1185">Reference proteome</keyword>
<dbReference type="EMBL" id="JPQZ01000038">
    <property type="protein sequence ID" value="KKO74948.1"/>
    <property type="molecule type" value="Genomic_DNA"/>
</dbReference>
<dbReference type="Proteomes" id="UP000034350">
    <property type="component" value="Unassembled WGS sequence"/>
</dbReference>
<dbReference type="VEuPathDB" id="MicrosporidiaDB:AAJ76_3800026734"/>
<accession>A0A0F9WPS5</accession>
<dbReference type="InterPro" id="IPR031509">
    <property type="entry name" value="Mei5-like"/>
</dbReference>
<dbReference type="OrthoDB" id="2195410at2759"/>
<name>A0A0F9WPS5_9MICR</name>
<evidence type="ECO:0000313" key="1">
    <source>
        <dbReference type="EMBL" id="KKO74948.1"/>
    </source>
</evidence>
<evidence type="ECO:0000313" key="2">
    <source>
        <dbReference type="Proteomes" id="UP000034350"/>
    </source>
</evidence>
<comment type="caution">
    <text evidence="1">The sequence shown here is derived from an EMBL/GenBank/DDBJ whole genome shotgun (WGS) entry which is preliminary data.</text>
</comment>
<dbReference type="RefSeq" id="XP_024330690.1">
    <property type="nucleotide sequence ID" value="XM_024475401.1"/>
</dbReference>
<reference evidence="1 2" key="1">
    <citation type="journal article" date="2015" name="Environ. Microbiol.">
        <title>Genome analyses suggest the presence of polyploidy and recent human-driven expansions in eight global populations of the honeybee pathogen Nosema ceranae.</title>
        <authorList>
            <person name="Pelin A."/>
            <person name="Selman M."/>
            <person name="Aris-Brosou S."/>
            <person name="Farinelli L."/>
            <person name="Corradi N."/>
        </authorList>
    </citation>
    <scope>NUCLEOTIDE SEQUENCE [LARGE SCALE GENOMIC DNA]</scope>
    <source>
        <strain evidence="1 2">PA08 1199</strain>
    </source>
</reference>
<dbReference type="Pfam" id="PF17021">
    <property type="entry name" value="Mei5_like"/>
    <property type="match status" value="1"/>
</dbReference>